<dbReference type="Proteomes" id="UP001595912">
    <property type="component" value="Unassembled WGS sequence"/>
</dbReference>
<evidence type="ECO:0000313" key="6">
    <source>
        <dbReference type="Proteomes" id="UP001595912"/>
    </source>
</evidence>
<dbReference type="PROSITE" id="PS50082">
    <property type="entry name" value="WD_REPEATS_2"/>
    <property type="match status" value="8"/>
</dbReference>
<evidence type="ECO:0000256" key="3">
    <source>
        <dbReference type="PROSITE-ProRule" id="PRU00221"/>
    </source>
</evidence>
<dbReference type="InterPro" id="IPR049052">
    <property type="entry name" value="nSTAND1"/>
</dbReference>
<sequence length="1488" mass="157137">MTTGLGAFPGARALLIGTGTHDEGSGLPDVPAVAGTLADLKLALSRHCGLSETAIRVVTDPPTAQIMGQEIAEAAEQADGLLLIYYIGHGLVSHDGALHLAARQTVSGRTDRQVSRVQVTALPYATLRNLVLESRVRSRVVILDCCFSGKALGGLNDAGTEVANLAQIAGGFVLTSSGREEVSLAPVGARHTAFTGKLLDLLRTGDPRAAEWLTLHDVSRYLSMALPAAGFPRPHRRVDGQIGDLPIAVNPAYWPSRQQPARPAPVRRAPALGVCPYKGLAAFEAADETWFHGRRPLIAQLVRRLADRIDDPRPLMVTGASGSGKSSLLRAGLLPALGRGELGVPGSSTWLALVCKPTADPIGMLAVCLMSLVRTGTLAAEDDPGKQRVASVLREDPAQAPVLLGHALVHHQGLVLVVDQFEEIFTQCDNAADRHAFVQALCALAAGTHQANPAPVTLVTIGLRADFYGRCTEYPELAAVLEGHQVVVQAMTVAQTRAAIEEPAEAVGLDVEPGLVELLLTDLGASRSDDADSPGAYEPGRLPLLQHALRETWQHRSTDTLTVAGYLQTGGIHGALASTADRVLTRFDADGQKIARRLLLSLVRIGDGADDSRRRIGHAEVLTQTRNPTLAAAVLNALAADDARLVTMTDATVEITHDALLRAWPRLREWIDSDRAGLLVRQQLIDAAREWRASDDPSALYTGTRLALARDWATAARLVDLPANAVEFLDTSTRQTRRRARRARFVGAALVVLLLGALTAAGVAAAQSLATARQQRSAISRSLTIQAELLRTTQPVDALRLGIAAVTISPEPQSRSSLVTTVAGYRYVGSLPGEDGYASTVVFSPDRRTLATSVDNTVVLWDITAPGTFRRIAALTGKTAVTSFAYSPDGRTLATANLDSTTTLWNVTDPTTPRLSATITRTVSEQTGSADVDSQPVGAAVAFSPDGRTLASTYTTDTTTGLWDVTDPTTPRRVATITHVDHVFSATFSPNGKLLAIGNEVWDVANRSAPRRTAVLPIDNPATSAFSPDNKTLATGVGTLVHLWDVTTPASPGALATFTAHQKAVETLAFSPDNQTLATGGDDNTAALWDLTDLPPRRTAVLSHSGLVSAVAFSPDGKSVATATDGGPVRLWDTAERGAPQRTALLPGLSGPPGGVAFSHDGHLLAASREDSGAALWDVTNRAAPRLLATLDSHGEPVFDVAFSPDGHTIATTSGDTATLWNIDDPAKPRVAATLGHTDSVDSVAFSPDGRIVATGSEDQSTALWDVTDRAAPRRSGVIYTHGAVDSVAFSRNGQTLALTVLGESPELWDIANPAAPRRVAILGEPSGVRGVAFGLDGRTLATASEDFTVALWDVADLTAPRRTSVLNLTGYTGYVWSVAFSPDGRTLATSGNDATSGFWDVTDRTTPRRIVTLTISDSRAVGVTFSPDGQTIATISDNDTAGLWDIGPLAAISTDPVREACRIIGRGLNEDEWQAYVPDVPYQPTCT</sequence>
<dbReference type="InterPro" id="IPR015943">
    <property type="entry name" value="WD40/YVTN_repeat-like_dom_sf"/>
</dbReference>
<evidence type="ECO:0000313" key="5">
    <source>
        <dbReference type="EMBL" id="MFC5003342.1"/>
    </source>
</evidence>
<comment type="caution">
    <text evidence="5">The sequence shown here is derived from an EMBL/GenBank/DDBJ whole genome shotgun (WGS) entry which is preliminary data.</text>
</comment>
<dbReference type="InterPro" id="IPR027417">
    <property type="entry name" value="P-loop_NTPase"/>
</dbReference>
<dbReference type="InterPro" id="IPR001680">
    <property type="entry name" value="WD40_rpt"/>
</dbReference>
<feature type="domain" description="Novel STAND NTPase 1" evidence="4">
    <location>
        <begin position="276"/>
        <end position="696"/>
    </location>
</feature>
<keyword evidence="2" id="KW-0677">Repeat</keyword>
<dbReference type="Pfam" id="PF00400">
    <property type="entry name" value="WD40"/>
    <property type="match status" value="8"/>
</dbReference>
<gene>
    <name evidence="5" type="ORF">ACFPIJ_36625</name>
</gene>
<dbReference type="InterPro" id="IPR020472">
    <property type="entry name" value="WD40_PAC1"/>
</dbReference>
<dbReference type="PRINTS" id="PR00320">
    <property type="entry name" value="GPROTEINBRPT"/>
</dbReference>
<evidence type="ECO:0000256" key="2">
    <source>
        <dbReference type="ARBA" id="ARBA00022737"/>
    </source>
</evidence>
<dbReference type="SUPFAM" id="SSF101908">
    <property type="entry name" value="Putative isomerase YbhE"/>
    <property type="match status" value="1"/>
</dbReference>
<protein>
    <submittedName>
        <fullName evidence="5">AAA family ATPase</fullName>
    </submittedName>
</protein>
<dbReference type="PROSITE" id="PS50294">
    <property type="entry name" value="WD_REPEATS_REGION"/>
    <property type="match status" value="6"/>
</dbReference>
<feature type="repeat" description="WD" evidence="3">
    <location>
        <begin position="881"/>
        <end position="915"/>
    </location>
</feature>
<dbReference type="PROSITE" id="PS00678">
    <property type="entry name" value="WD_REPEATS_1"/>
    <property type="match status" value="8"/>
</dbReference>
<feature type="repeat" description="WD" evidence="3">
    <location>
        <begin position="1234"/>
        <end position="1275"/>
    </location>
</feature>
<dbReference type="EMBL" id="JBHSIU010000050">
    <property type="protein sequence ID" value="MFC5003342.1"/>
    <property type="molecule type" value="Genomic_DNA"/>
</dbReference>
<feature type="repeat" description="WD" evidence="3">
    <location>
        <begin position="1369"/>
        <end position="1410"/>
    </location>
</feature>
<dbReference type="InterPro" id="IPR036322">
    <property type="entry name" value="WD40_repeat_dom_sf"/>
</dbReference>
<dbReference type="SUPFAM" id="SSF50978">
    <property type="entry name" value="WD40 repeat-like"/>
    <property type="match status" value="2"/>
</dbReference>
<dbReference type="RefSeq" id="WP_380122276.1">
    <property type="nucleotide sequence ID" value="NZ_JBHSIU010000050.1"/>
</dbReference>
<accession>A0ABV9W3X0</accession>
<keyword evidence="1 3" id="KW-0853">WD repeat</keyword>
<feature type="repeat" description="WD" evidence="3">
    <location>
        <begin position="1058"/>
        <end position="1099"/>
    </location>
</feature>
<feature type="repeat" description="WD" evidence="3">
    <location>
        <begin position="1322"/>
        <end position="1355"/>
    </location>
</feature>
<dbReference type="InterPro" id="IPR019775">
    <property type="entry name" value="WD40_repeat_CS"/>
</dbReference>
<dbReference type="Gene3D" id="2.130.10.10">
    <property type="entry name" value="YVTN repeat-like/Quinoprotein amine dehydrogenase"/>
    <property type="match status" value="5"/>
</dbReference>
<proteinExistence type="predicted"/>
<reference evidence="6" key="1">
    <citation type="journal article" date="2019" name="Int. J. Syst. Evol. Microbiol.">
        <title>The Global Catalogue of Microorganisms (GCM) 10K type strain sequencing project: providing services to taxonomists for standard genome sequencing and annotation.</title>
        <authorList>
            <consortium name="The Broad Institute Genomics Platform"/>
            <consortium name="The Broad Institute Genome Sequencing Center for Infectious Disease"/>
            <person name="Wu L."/>
            <person name="Ma J."/>
        </authorList>
    </citation>
    <scope>NUCLEOTIDE SEQUENCE [LARGE SCALE GENOMIC DNA]</scope>
    <source>
        <strain evidence="6">CGMCC 4.7152</strain>
    </source>
</reference>
<evidence type="ECO:0000259" key="4">
    <source>
        <dbReference type="Pfam" id="PF20703"/>
    </source>
</evidence>
<dbReference type="PANTHER" id="PTHR19879">
    <property type="entry name" value="TRANSCRIPTION INITIATION FACTOR TFIID"/>
    <property type="match status" value="1"/>
</dbReference>
<name>A0ABV9W3X0_9ACTN</name>
<dbReference type="Gene3D" id="3.40.50.1460">
    <property type="match status" value="1"/>
</dbReference>
<evidence type="ECO:0000256" key="1">
    <source>
        <dbReference type="ARBA" id="ARBA00022574"/>
    </source>
</evidence>
<dbReference type="NCBIfam" id="NF047832">
    <property type="entry name" value="caspase_w_EACC1"/>
    <property type="match status" value="1"/>
</dbReference>
<dbReference type="PANTHER" id="PTHR19879:SF9">
    <property type="entry name" value="TRANSCRIPTION INITIATION FACTOR TFIID SUBUNIT 5"/>
    <property type="match status" value="1"/>
</dbReference>
<dbReference type="CDD" id="cd00200">
    <property type="entry name" value="WD40"/>
    <property type="match status" value="2"/>
</dbReference>
<keyword evidence="6" id="KW-1185">Reference proteome</keyword>
<dbReference type="Pfam" id="PF20703">
    <property type="entry name" value="nSTAND1"/>
    <property type="match status" value="1"/>
</dbReference>
<feature type="repeat" description="WD" evidence="3">
    <location>
        <begin position="1191"/>
        <end position="1216"/>
    </location>
</feature>
<feature type="repeat" description="WD" evidence="3">
    <location>
        <begin position="1101"/>
        <end position="1133"/>
    </location>
</feature>
<dbReference type="SUPFAM" id="SSF52540">
    <property type="entry name" value="P-loop containing nucleoside triphosphate hydrolases"/>
    <property type="match status" value="1"/>
</dbReference>
<dbReference type="SMART" id="SM00320">
    <property type="entry name" value="WD40"/>
    <property type="match status" value="14"/>
</dbReference>
<feature type="repeat" description="WD" evidence="3">
    <location>
        <begin position="831"/>
        <end position="871"/>
    </location>
</feature>
<organism evidence="5 6">
    <name type="scientific">Dactylosporangium cerinum</name>
    <dbReference type="NCBI Taxonomy" id="1434730"/>
    <lineage>
        <taxon>Bacteria</taxon>
        <taxon>Bacillati</taxon>
        <taxon>Actinomycetota</taxon>
        <taxon>Actinomycetes</taxon>
        <taxon>Micromonosporales</taxon>
        <taxon>Micromonosporaceae</taxon>
        <taxon>Dactylosporangium</taxon>
    </lineage>
</organism>